<organism evidence="2 3">
    <name type="scientific">Staphylococcus marylandisciuri</name>
    <dbReference type="NCBI Taxonomy" id="2981529"/>
    <lineage>
        <taxon>Bacteria</taxon>
        <taxon>Bacillati</taxon>
        <taxon>Bacillota</taxon>
        <taxon>Bacilli</taxon>
        <taxon>Bacillales</taxon>
        <taxon>Staphylococcaceae</taxon>
        <taxon>Staphylococcus</taxon>
    </lineage>
</organism>
<proteinExistence type="predicted"/>
<comment type="caution">
    <text evidence="2">The sequence shown here is derived from an EMBL/GenBank/DDBJ whole genome shotgun (WGS) entry which is preliminary data.</text>
</comment>
<evidence type="ECO:0000313" key="3">
    <source>
        <dbReference type="Proteomes" id="UP001209553"/>
    </source>
</evidence>
<name>A0ABT2QNB3_9STAP</name>
<sequence length="323" mass="38218">MNEIITFALEQAYPYKTTKSIYNIITGKKSHQTLFDACSQRLMSLYHVMPNLKYPSFERILAEKGKDSNYQTDVILQSKFTYDSMVHTFKALQLMTQTISFHLNGTYQFFPITEHKDIQQRVKILFHKIKEEALIEHYILELEQLFSALSESSLKNVLHYYLIGYEESMYTSHQVSLIEDIPLEQLKIYEFNELIQLVSTINNPDKYPLLSQLVMLPTLSRNTYKTYKLLKHKKTFQDIAAYQNIKLSTLEDHVLELFIKGYFTDYLHFVTYDNMTHFISFYNDNKHLRLKMFKEKFSSLTYFQIKLMIVGIERGDLRVTSSA</sequence>
<protein>
    <submittedName>
        <fullName evidence="2">Helix-turn-helix domain-containing protein</fullName>
    </submittedName>
</protein>
<evidence type="ECO:0000313" key="2">
    <source>
        <dbReference type="EMBL" id="MCU5745469.1"/>
    </source>
</evidence>
<dbReference type="InterPro" id="IPR029491">
    <property type="entry name" value="Helicase_HTH"/>
</dbReference>
<reference evidence="2 3" key="1">
    <citation type="journal article" date="2023" name="Int. J. Syst. Evol. Microbiol.">
        <title>Streptococcus sciuri sp. nov., Staphylococcus marylandisciuri sp. nov. and Staphylococcus americanisciuri sp. nov., isolated from faeces of eastern grey squirrel (Sciurus carolinensis).</title>
        <authorList>
            <person name="Volokhov D.V."/>
            <person name="Zagorodnyaya T.A."/>
            <person name="Furtak V.A."/>
            <person name="Nattanmai G."/>
            <person name="Randall L."/>
            <person name="Jose S."/>
            <person name="Gao Y."/>
            <person name="Eisenberg T."/>
            <person name="Delmonte P."/>
            <person name="Blom J."/>
            <person name="Mitchell K.K."/>
        </authorList>
    </citation>
    <scope>NUCLEOTIDE SEQUENCE [LARGE SCALE GENOMIC DNA]</scope>
    <source>
        <strain evidence="2 3">SQ8-PEA</strain>
    </source>
</reference>
<gene>
    <name evidence="2" type="ORF">N9R04_01870</name>
</gene>
<dbReference type="EMBL" id="JAOPKZ010000003">
    <property type="protein sequence ID" value="MCU5745469.1"/>
    <property type="molecule type" value="Genomic_DNA"/>
</dbReference>
<keyword evidence="3" id="KW-1185">Reference proteome</keyword>
<dbReference type="Proteomes" id="UP001209553">
    <property type="component" value="Unassembled WGS sequence"/>
</dbReference>
<feature type="domain" description="Helicase Helix-turn-helix" evidence="1">
    <location>
        <begin position="224"/>
        <end position="309"/>
    </location>
</feature>
<accession>A0ABT2QNB3</accession>
<dbReference type="Pfam" id="PF14493">
    <property type="entry name" value="HTH_40"/>
    <property type="match status" value="1"/>
</dbReference>
<dbReference type="RefSeq" id="WP_262854523.1">
    <property type="nucleotide sequence ID" value="NZ_JAOPKZ010000003.1"/>
</dbReference>
<evidence type="ECO:0000259" key="1">
    <source>
        <dbReference type="Pfam" id="PF14493"/>
    </source>
</evidence>